<evidence type="ECO:0000313" key="9">
    <source>
        <dbReference type="EMBL" id="CDB45107.1"/>
    </source>
</evidence>
<protein>
    <submittedName>
        <fullName evidence="9">AzlC family protein</fullName>
    </submittedName>
    <submittedName>
        <fullName evidence="10">Branched-chain amino acid ABC transporter permease</fullName>
    </submittedName>
</protein>
<dbReference type="EMBL" id="WNBW01000011">
    <property type="protein sequence ID" value="MTU04749.1"/>
    <property type="molecule type" value="Genomic_DNA"/>
</dbReference>
<evidence type="ECO:0000256" key="7">
    <source>
        <dbReference type="ARBA" id="ARBA00023136"/>
    </source>
</evidence>
<reference evidence="9" key="1">
    <citation type="submission" date="2012-11" db="EMBL/GenBank/DDBJ databases">
        <title>Dependencies among metagenomic species, viruses, plasmids and units of genetic variation.</title>
        <authorList>
            <person name="Nielsen H.B."/>
            <person name="Almeida M."/>
            <person name="Juncker A.S."/>
            <person name="Rasmussen S."/>
            <person name="Li J."/>
            <person name="Sunagawa S."/>
            <person name="Plichta D."/>
            <person name="Gautier L."/>
            <person name="Le Chatelier E."/>
            <person name="Peletier E."/>
            <person name="Bonde I."/>
            <person name="Nielsen T."/>
            <person name="Manichanh C."/>
            <person name="Arumugam M."/>
            <person name="Batto J."/>
            <person name="Santos M.B.Q.D."/>
            <person name="Blom N."/>
            <person name="Borruel N."/>
            <person name="Burgdorf K.S."/>
            <person name="Boumezbeur F."/>
            <person name="Casellas F."/>
            <person name="Dore J."/>
            <person name="Guarner F."/>
            <person name="Hansen T."/>
            <person name="Hildebrand F."/>
            <person name="Kaas R.S."/>
            <person name="Kennedy S."/>
            <person name="Kristiansen K."/>
            <person name="Kultima J.R."/>
            <person name="Leonard P."/>
            <person name="Levenez F."/>
            <person name="Lund O."/>
            <person name="Moumen B."/>
            <person name="Le Paslier D."/>
            <person name="Pons N."/>
            <person name="Pedersen O."/>
            <person name="Prifti E."/>
            <person name="Qin J."/>
            <person name="Raes J."/>
            <person name="Tap J."/>
            <person name="Tims S."/>
            <person name="Ussery D.W."/>
            <person name="Yamada T."/>
            <person name="MetaHit consortium"/>
            <person name="Renault P."/>
            <person name="Sicheritz-Ponten T."/>
            <person name="Bork P."/>
            <person name="Wang J."/>
            <person name="Brunak S."/>
            <person name="Ehrlich S.D."/>
        </authorList>
    </citation>
    <scope>NUCLEOTIDE SEQUENCE [LARGE SCALE GENOMIC DNA]</scope>
</reference>
<gene>
    <name evidence="9" type="ORF">BN533_00245</name>
    <name evidence="10" type="ORF">GMD11_10125</name>
    <name evidence="11" type="ORF">GMD18_10115</name>
</gene>
<keyword evidence="4" id="KW-1003">Cell membrane</keyword>
<evidence type="ECO:0000313" key="12">
    <source>
        <dbReference type="Proteomes" id="UP000443070"/>
    </source>
</evidence>
<proteinExistence type="inferred from homology"/>
<evidence type="ECO:0000313" key="13">
    <source>
        <dbReference type="Proteomes" id="UP000484547"/>
    </source>
</evidence>
<dbReference type="STRING" id="1262914.BN533_00245"/>
<evidence type="ECO:0000256" key="8">
    <source>
        <dbReference type="SAM" id="Phobius"/>
    </source>
</evidence>
<dbReference type="PANTHER" id="PTHR34979:SF1">
    <property type="entry name" value="INNER MEMBRANE PROTEIN YGAZ"/>
    <property type="match status" value="1"/>
</dbReference>
<dbReference type="EMBL" id="WNBM01000010">
    <property type="protein sequence ID" value="MTT76618.1"/>
    <property type="molecule type" value="Genomic_DNA"/>
</dbReference>
<evidence type="ECO:0000256" key="2">
    <source>
        <dbReference type="ARBA" id="ARBA00010735"/>
    </source>
</evidence>
<evidence type="ECO:0000313" key="10">
    <source>
        <dbReference type="EMBL" id="MTT76618.1"/>
    </source>
</evidence>
<accession>A0A6I3RZ24</accession>
<evidence type="ECO:0000256" key="6">
    <source>
        <dbReference type="ARBA" id="ARBA00022989"/>
    </source>
</evidence>
<keyword evidence="3" id="KW-0813">Transport</keyword>
<evidence type="ECO:0000313" key="11">
    <source>
        <dbReference type="EMBL" id="MTU04749.1"/>
    </source>
</evidence>
<feature type="transmembrane region" description="Helical" evidence="8">
    <location>
        <begin position="187"/>
        <end position="204"/>
    </location>
</feature>
<dbReference type="GO" id="GO:1903785">
    <property type="term" value="P:L-valine transmembrane transport"/>
    <property type="evidence" value="ECO:0007669"/>
    <property type="project" value="TreeGrafter"/>
</dbReference>
<keyword evidence="5 8" id="KW-0812">Transmembrane</keyword>
<keyword evidence="12" id="KW-1185">Reference proteome</keyword>
<dbReference type="Proteomes" id="UP000484547">
    <property type="component" value="Unassembled WGS sequence"/>
</dbReference>
<dbReference type="RefSeq" id="WP_021717148.1">
    <property type="nucleotide sequence ID" value="NZ_AP025560.1"/>
</dbReference>
<name>R6J490_9FIRM</name>
<feature type="transmembrane region" description="Helical" evidence="8">
    <location>
        <begin position="56"/>
        <end position="80"/>
    </location>
</feature>
<evidence type="ECO:0000256" key="3">
    <source>
        <dbReference type="ARBA" id="ARBA00022448"/>
    </source>
</evidence>
<dbReference type="Pfam" id="PF03591">
    <property type="entry name" value="AzlC"/>
    <property type="match status" value="1"/>
</dbReference>
<comment type="similarity">
    <text evidence="2">Belongs to the AzlC family.</text>
</comment>
<dbReference type="GO" id="GO:0005886">
    <property type="term" value="C:plasma membrane"/>
    <property type="evidence" value="ECO:0007669"/>
    <property type="project" value="UniProtKB-SubCell"/>
</dbReference>
<sequence>MSSITVNRRVLQKLIPIAIGYLALGIACGILAQQAGLTPLEALGMSVLVFAGSGQFIGIAMMAQGAALVSIGLTIFIVNLRHLLFSSTLMNFFNGRSKNFLIGYAHGITDETFAVNLNAFETETDPRWTCEEALGLNITSCAVWSLSNALGCYAAAYLNPPTELVSYLLIAMFLGIWVNYLTDRKMIITGLVSGLLAILLSQIVPYKLHIVLATLAASGAACYITERHAGGADNVR</sequence>
<evidence type="ECO:0000256" key="5">
    <source>
        <dbReference type="ARBA" id="ARBA00022692"/>
    </source>
</evidence>
<dbReference type="eggNOG" id="COG1296">
    <property type="taxonomic scope" value="Bacteria"/>
</dbReference>
<dbReference type="EMBL" id="CBDS010000013">
    <property type="protein sequence ID" value="CDB45107.1"/>
    <property type="molecule type" value="Genomic_DNA"/>
</dbReference>
<evidence type="ECO:0000256" key="1">
    <source>
        <dbReference type="ARBA" id="ARBA00004651"/>
    </source>
</evidence>
<comment type="caution">
    <text evidence="9">The sequence shown here is derived from an EMBL/GenBank/DDBJ whole genome shotgun (WGS) entry which is preliminary data.</text>
</comment>
<organism evidence="9">
    <name type="scientific">Phascolarctobacterium faecium</name>
    <dbReference type="NCBI Taxonomy" id="33025"/>
    <lineage>
        <taxon>Bacteria</taxon>
        <taxon>Bacillati</taxon>
        <taxon>Bacillota</taxon>
        <taxon>Negativicutes</taxon>
        <taxon>Acidaminococcales</taxon>
        <taxon>Acidaminococcaceae</taxon>
        <taxon>Phascolarctobacterium</taxon>
    </lineage>
</organism>
<dbReference type="OrthoDB" id="3181706at2"/>
<feature type="transmembrane region" description="Helical" evidence="8">
    <location>
        <begin position="14"/>
        <end position="36"/>
    </location>
</feature>
<evidence type="ECO:0000256" key="4">
    <source>
        <dbReference type="ARBA" id="ARBA00022475"/>
    </source>
</evidence>
<feature type="transmembrane region" description="Helical" evidence="8">
    <location>
        <begin position="164"/>
        <end position="180"/>
    </location>
</feature>
<keyword evidence="7 8" id="KW-0472">Membrane</keyword>
<dbReference type="AlphaFoldDB" id="R6J490"/>
<comment type="subcellular location">
    <subcellularLocation>
        <location evidence="1">Cell membrane</location>
        <topology evidence="1">Multi-pass membrane protein</topology>
    </subcellularLocation>
</comment>
<dbReference type="HOGENOM" id="CLU_065777_3_0_9"/>
<dbReference type="InterPro" id="IPR011606">
    <property type="entry name" value="Brnchd-chn_aa_trnsp_permease"/>
</dbReference>
<reference evidence="12 13" key="2">
    <citation type="journal article" date="2019" name="Nat. Med.">
        <title>A library of human gut bacterial isolates paired with longitudinal multiomics data enables mechanistic microbiome research.</title>
        <authorList>
            <person name="Poyet M."/>
            <person name="Groussin M."/>
            <person name="Gibbons S.M."/>
            <person name="Avila-Pacheco J."/>
            <person name="Jiang X."/>
            <person name="Kearney S.M."/>
            <person name="Perrotta A.R."/>
            <person name="Berdy B."/>
            <person name="Zhao S."/>
            <person name="Lieberman T.D."/>
            <person name="Swanson P.K."/>
            <person name="Smith M."/>
            <person name="Roesemann S."/>
            <person name="Alexander J.E."/>
            <person name="Rich S.A."/>
            <person name="Livny J."/>
            <person name="Vlamakis H."/>
            <person name="Clish C."/>
            <person name="Bullock K."/>
            <person name="Deik A."/>
            <person name="Scott J."/>
            <person name="Pierce K.A."/>
            <person name="Xavier R.J."/>
            <person name="Alm E.J."/>
        </authorList>
    </citation>
    <scope>NUCLEOTIDE SEQUENCE [LARGE SCALE GENOMIC DNA]</scope>
    <source>
        <strain evidence="10 13">BIOML-A13</strain>
        <strain evidence="11 12">BIOML-A3</strain>
    </source>
</reference>
<keyword evidence="6 8" id="KW-1133">Transmembrane helix</keyword>
<dbReference type="PANTHER" id="PTHR34979">
    <property type="entry name" value="INNER MEMBRANE PROTEIN YGAZ"/>
    <property type="match status" value="1"/>
</dbReference>
<dbReference type="Proteomes" id="UP000443070">
    <property type="component" value="Unassembled WGS sequence"/>
</dbReference>
<accession>R6J490</accession>